<accession>B6ASC9</accession>
<sequence length="98" mass="10605">MVTQEQIIIGAEITQEANDMHQMIPMLEATKDALAQAGIEEAPREVLADTGYWNDESLALGRPGVQEIRRSLSIPSGPDLFLRDGDASGLFHCDHSGG</sequence>
<reference evidence="1" key="1">
    <citation type="journal article" date="2004" name="Nature">
        <title>Community structure and metabolism through reconstruction of microbial genomes from the environment.</title>
        <authorList>
            <person name="Tyson G.W."/>
            <person name="Chapman J."/>
            <person name="Hugenholtz P."/>
            <person name="Allen E.E."/>
            <person name="Ram R.J."/>
            <person name="Richardson P.M."/>
            <person name="Solovyev V.V."/>
            <person name="Rubin E.M."/>
            <person name="Rokhsar D.S."/>
            <person name="Banfield J.F."/>
        </authorList>
    </citation>
    <scope>NUCLEOTIDE SEQUENCE [LARGE SCALE GENOMIC DNA]</scope>
</reference>
<gene>
    <name evidence="1" type="ORF">CGL2_11216029</name>
</gene>
<protein>
    <recommendedName>
        <fullName evidence="2">Transposase</fullName>
    </recommendedName>
</protein>
<evidence type="ECO:0000313" key="1">
    <source>
        <dbReference type="EMBL" id="EDZ38003.1"/>
    </source>
</evidence>
<dbReference type="EMBL" id="DS995263">
    <property type="protein sequence ID" value="EDZ38003.1"/>
    <property type="molecule type" value="Genomic_DNA"/>
</dbReference>
<name>B6ASC9_9BACT</name>
<dbReference type="AlphaFoldDB" id="B6ASC9"/>
<reference evidence="1" key="2">
    <citation type="journal article" date="2008" name="PLoS Biol.">
        <title>Population genomic analysis of strain variation in Leptospirillum group II bacteria involved in acid mine drainage formation.</title>
        <authorList>
            <person name="Simmons S.L."/>
            <person name="Dibartolo G."/>
            <person name="Denef V.J."/>
            <person name="Goltsman D.S."/>
            <person name="Thelen M.P."/>
            <person name="Banfield J.F."/>
        </authorList>
    </citation>
    <scope>NUCLEOTIDE SEQUENCE [LARGE SCALE GENOMIC DNA]</scope>
</reference>
<proteinExistence type="predicted"/>
<organism evidence="1">
    <name type="scientific">Leptospirillum sp. Group II '5-way CG'</name>
    <dbReference type="NCBI Taxonomy" id="419541"/>
    <lineage>
        <taxon>Bacteria</taxon>
        <taxon>Pseudomonadati</taxon>
        <taxon>Nitrospirota</taxon>
        <taxon>Nitrospiria</taxon>
        <taxon>Nitrospirales</taxon>
        <taxon>Nitrospiraceae</taxon>
        <taxon>Leptospirillum</taxon>
    </lineage>
</organism>
<evidence type="ECO:0008006" key="2">
    <source>
        <dbReference type="Google" id="ProtNLM"/>
    </source>
</evidence>